<comment type="caution">
    <text evidence="1">The sequence shown here is derived from an EMBL/GenBank/DDBJ whole genome shotgun (WGS) entry which is preliminary data.</text>
</comment>
<dbReference type="EMBL" id="BMAV01021702">
    <property type="protein sequence ID" value="GFY75995.1"/>
    <property type="molecule type" value="Genomic_DNA"/>
</dbReference>
<protein>
    <submittedName>
        <fullName evidence="1">Uncharacterized protein</fullName>
    </submittedName>
</protein>
<accession>A0A8X7CRR0</accession>
<organism evidence="1 2">
    <name type="scientific">Trichonephila inaurata madagascariensis</name>
    <dbReference type="NCBI Taxonomy" id="2747483"/>
    <lineage>
        <taxon>Eukaryota</taxon>
        <taxon>Metazoa</taxon>
        <taxon>Ecdysozoa</taxon>
        <taxon>Arthropoda</taxon>
        <taxon>Chelicerata</taxon>
        <taxon>Arachnida</taxon>
        <taxon>Araneae</taxon>
        <taxon>Araneomorphae</taxon>
        <taxon>Entelegynae</taxon>
        <taxon>Araneoidea</taxon>
        <taxon>Nephilidae</taxon>
        <taxon>Trichonephila</taxon>
        <taxon>Trichonephila inaurata</taxon>
    </lineage>
</organism>
<dbReference type="Proteomes" id="UP000886998">
    <property type="component" value="Unassembled WGS sequence"/>
</dbReference>
<name>A0A8X7CRR0_9ARAC</name>
<proteinExistence type="predicted"/>
<dbReference type="AlphaFoldDB" id="A0A8X7CRR0"/>
<keyword evidence="2" id="KW-1185">Reference proteome</keyword>
<evidence type="ECO:0000313" key="1">
    <source>
        <dbReference type="EMBL" id="GFY75995.1"/>
    </source>
</evidence>
<evidence type="ECO:0000313" key="2">
    <source>
        <dbReference type="Proteomes" id="UP000886998"/>
    </source>
</evidence>
<gene>
    <name evidence="1" type="ORF">TNIN_72541</name>
</gene>
<reference evidence="1" key="1">
    <citation type="submission" date="2020-08" db="EMBL/GenBank/DDBJ databases">
        <title>Multicomponent nature underlies the extraordinary mechanical properties of spider dragline silk.</title>
        <authorList>
            <person name="Kono N."/>
            <person name="Nakamura H."/>
            <person name="Mori M."/>
            <person name="Yoshida Y."/>
            <person name="Ohtoshi R."/>
            <person name="Malay A.D."/>
            <person name="Moran D.A.P."/>
            <person name="Tomita M."/>
            <person name="Numata K."/>
            <person name="Arakawa K."/>
        </authorList>
    </citation>
    <scope>NUCLEOTIDE SEQUENCE</scope>
</reference>
<sequence>MSARCPTSFDSLPTILRERGKIIKNPFQHFLCFTKSMLRRNAFVTMAKGGTKRQKSNRNYVTALVKTSINLSTLTEQTFNIETFRFGLVQELPT</sequence>